<dbReference type="eggNOG" id="ENOG502TFY0">
    <property type="taxonomic scope" value="Eukaryota"/>
</dbReference>
<dbReference type="AGR" id="WB:WBGene00012989"/>
<feature type="compositionally biased region" description="Polar residues" evidence="1">
    <location>
        <begin position="346"/>
        <end position="355"/>
    </location>
</feature>
<gene>
    <name evidence="2" type="ORF">CELE_Y48C3A.5</name>
    <name evidence="2 4" type="ORF">Y48C3A.5</name>
</gene>
<dbReference type="InParanoid" id="Q8I0Z5"/>
<organism evidence="2 3">
    <name type="scientific">Caenorhabditis elegans</name>
    <dbReference type="NCBI Taxonomy" id="6239"/>
    <lineage>
        <taxon>Eukaryota</taxon>
        <taxon>Metazoa</taxon>
        <taxon>Ecdysozoa</taxon>
        <taxon>Nematoda</taxon>
        <taxon>Chromadorea</taxon>
        <taxon>Rhabditida</taxon>
        <taxon>Rhabditina</taxon>
        <taxon>Rhabditomorpha</taxon>
        <taxon>Rhabditoidea</taxon>
        <taxon>Rhabditidae</taxon>
        <taxon>Peloderinae</taxon>
        <taxon>Caenorhabditis</taxon>
    </lineage>
</organism>
<dbReference type="RefSeq" id="NP_872045.2">
    <property type="nucleotide sequence ID" value="NM_182245.2"/>
</dbReference>
<dbReference type="OrthoDB" id="5876369at2759"/>
<feature type="region of interest" description="Disordered" evidence="1">
    <location>
        <begin position="542"/>
        <end position="561"/>
    </location>
</feature>
<dbReference type="UCSC" id="Y48C3A.5a">
    <property type="organism name" value="c. elegans"/>
</dbReference>
<dbReference type="PaxDb" id="6239-Y48C3A.5b"/>
<name>Q8I0Z5_CAEEL</name>
<dbReference type="FunCoup" id="Q8I0Z5">
    <property type="interactions" value="6"/>
</dbReference>
<dbReference type="AlphaFoldDB" id="Q8I0Z5"/>
<dbReference type="GeneID" id="174973"/>
<dbReference type="Proteomes" id="UP000001940">
    <property type="component" value="Chromosome II"/>
</dbReference>
<keyword evidence="3" id="KW-1185">Reference proteome</keyword>
<proteinExistence type="predicted"/>
<evidence type="ECO:0000313" key="4">
    <source>
        <dbReference type="WormBase" id="Y48C3A.5b"/>
    </source>
</evidence>
<dbReference type="Bgee" id="WBGene00012989">
    <property type="expression patterns" value="Expressed in larva and 3 other cell types or tissues"/>
</dbReference>
<sequence>MCEVLILMLNSFYRVYYQLFDLCEHTLISVLILLVVLICFIPVFFKTEEQRPLFTIFVLVCGVVGGLIVVISVVYLYRYCLKRRNPVTTTVNPDFKREHIRSVVVGLSRPLPLPQEFLNSTPKHTSTTTLGFDDEHDIDKNLSVVPLIVTNDSNYALRLSQNTYNTLLSVSPAPTRAHSAELHVPEVSDEVRRSSFEVQRGTGRQLPSTEGLEQHHQFEHDRQRRMSHFARSNAVHYAAAPPPRKQVSSPLPDFPRRIYERGHAHSRSWNPGAQPSPPPLIDPNPYRQFYEPLIQTRSTVQDVIIDDPYVLQVSSSRRLEVPTIQEPPAPPAMPSERRRSHVVQRQAKSFETTSQMDRRPQPLSHRAYTLASSHEAEREEVSAACQSLWAAKGHLEQLDALGISEPSSVSTSFESNTDSQVTADTVERQANQAAKAKRSVFKAVISRHRILPVAPDEYPILQQVYAWECRRSQFKNFKTGHVESDVYGSLPQLKKRRLLEARARSTDSRKNSALIWAKQRKKHNLNILLQRQFLSTAAVSSMESNNSTDDSDQRFSNSFDSTRSELERRRLSLMNQADANSSDEATRSVPRISNRDYSVDMRSDSLFREWSRVDPAYDPLDRRLQRGHTVDHAALGHPRHFQRQYSLVTSSPIAAQTPPRRQQTMVSYRN</sequence>
<dbReference type="OMA" id="QRRMSHF"/>
<evidence type="ECO:0000313" key="3">
    <source>
        <dbReference type="Proteomes" id="UP000001940"/>
    </source>
</evidence>
<evidence type="ECO:0000313" key="2">
    <source>
        <dbReference type="EMBL" id="CAD57713.2"/>
    </source>
</evidence>
<dbReference type="ExpressionAtlas" id="Q8I0Z5">
    <property type="expression patterns" value="baseline and differential"/>
</dbReference>
<dbReference type="SMR" id="Q8I0Z5"/>
<reference evidence="2 3" key="1">
    <citation type="journal article" date="1998" name="Science">
        <title>Genome sequence of the nematode C. elegans: a platform for investigating biology.</title>
        <authorList>
            <consortium name="The C. elegans sequencing consortium"/>
            <person name="Sulson J.E."/>
            <person name="Waterston R."/>
        </authorList>
    </citation>
    <scope>NUCLEOTIDE SEQUENCE [LARGE SCALE GENOMIC DNA]</scope>
    <source>
        <strain evidence="2 3">Bristol N2</strain>
    </source>
</reference>
<dbReference type="PeptideAtlas" id="Q8I0Z5"/>
<dbReference type="EMBL" id="BX284602">
    <property type="protein sequence ID" value="CAD57713.2"/>
    <property type="molecule type" value="Genomic_DNA"/>
</dbReference>
<dbReference type="CTD" id="174973"/>
<feature type="region of interest" description="Disordered" evidence="1">
    <location>
        <begin position="264"/>
        <end position="285"/>
    </location>
</feature>
<evidence type="ECO:0000256" key="1">
    <source>
        <dbReference type="SAM" id="MobiDB-lite"/>
    </source>
</evidence>
<dbReference type="WormBase" id="Y48C3A.5b">
    <property type="protein sequence ID" value="CE38246"/>
    <property type="gene ID" value="WBGene00012989"/>
</dbReference>
<feature type="region of interest" description="Disordered" evidence="1">
    <location>
        <begin position="321"/>
        <end position="362"/>
    </location>
</feature>
<protein>
    <submittedName>
        <fullName evidence="2">Uncharacterized protein</fullName>
    </submittedName>
</protein>
<accession>Q8I0Z5</accession>